<evidence type="ECO:0000256" key="9">
    <source>
        <dbReference type="ARBA" id="ARBA00023306"/>
    </source>
</evidence>
<dbReference type="HOGENOM" id="CLU_027562_9_0_9"/>
<dbReference type="Proteomes" id="UP000014160">
    <property type="component" value="Unassembled WGS sequence"/>
</dbReference>
<dbReference type="Gene3D" id="1.10.150.130">
    <property type="match status" value="1"/>
</dbReference>
<evidence type="ECO:0000256" key="6">
    <source>
        <dbReference type="ARBA" id="ARBA00022908"/>
    </source>
</evidence>
<dbReference type="EMBL" id="ASWH01000001">
    <property type="protein sequence ID" value="EOW82102.1"/>
    <property type="molecule type" value="Genomic_DNA"/>
</dbReference>
<dbReference type="Pfam" id="PF00589">
    <property type="entry name" value="Phage_integrase"/>
    <property type="match status" value="1"/>
</dbReference>
<evidence type="ECO:0000313" key="14">
    <source>
        <dbReference type="EMBL" id="EOI55355.1"/>
    </source>
</evidence>
<dbReference type="PANTHER" id="PTHR30349:SF77">
    <property type="entry name" value="TYROSINE RECOMBINASE XERC"/>
    <property type="match status" value="1"/>
</dbReference>
<evidence type="ECO:0000256" key="7">
    <source>
        <dbReference type="ARBA" id="ARBA00023125"/>
    </source>
</evidence>
<dbReference type="EMBL" id="AJDQ01000008">
    <property type="protein sequence ID" value="EOI55355.1"/>
    <property type="molecule type" value="Genomic_DNA"/>
</dbReference>
<feature type="active site" evidence="10">
    <location>
        <position position="172"/>
    </location>
</feature>
<keyword evidence="9 10" id="KW-0131">Cell cycle</keyword>
<dbReference type="GO" id="GO:0051301">
    <property type="term" value="P:cell division"/>
    <property type="evidence" value="ECO:0007669"/>
    <property type="project" value="UniProtKB-UniRule"/>
</dbReference>
<proteinExistence type="inferred from homology"/>
<feature type="domain" description="Core-binding (CB)" evidence="13">
    <location>
        <begin position="1"/>
        <end position="87"/>
    </location>
</feature>
<dbReference type="GO" id="GO:0006313">
    <property type="term" value="P:DNA transposition"/>
    <property type="evidence" value="ECO:0007669"/>
    <property type="project" value="UniProtKB-UniRule"/>
</dbReference>
<evidence type="ECO:0000313" key="15">
    <source>
        <dbReference type="EMBL" id="EOW82102.1"/>
    </source>
</evidence>
<keyword evidence="8 10" id="KW-0233">DNA recombination</keyword>
<dbReference type="AlphaFoldDB" id="R2VCE2"/>
<dbReference type="OrthoDB" id="9801717at2"/>
<evidence type="ECO:0000313" key="16">
    <source>
        <dbReference type="Proteomes" id="UP000013750"/>
    </source>
</evidence>
<keyword evidence="6 10" id="KW-0229">DNA integration</keyword>
<evidence type="ECO:0000256" key="1">
    <source>
        <dbReference type="ARBA" id="ARBA00004496"/>
    </source>
</evidence>
<accession>R2VCE2</accession>
<dbReference type="InterPro" id="IPR011931">
    <property type="entry name" value="Recomb_XerC"/>
</dbReference>
<keyword evidence="7 10" id="KW-0238">DNA-binding</keyword>
<keyword evidence="3 10" id="KW-0963">Cytoplasm</keyword>
<dbReference type="InterPro" id="IPR004107">
    <property type="entry name" value="Integrase_SAM-like_N"/>
</dbReference>
<dbReference type="PATRIC" id="fig|1158614.3.peg.2555"/>
<evidence type="ECO:0000256" key="11">
    <source>
        <dbReference type="NCBIfam" id="TIGR02224"/>
    </source>
</evidence>
<feature type="active site" description="O-(3'-phospho-DNA)-tyrosine intermediate" evidence="10">
    <location>
        <position position="280"/>
    </location>
</feature>
<comment type="similarity">
    <text evidence="2 10">Belongs to the 'phage' integrase family. XerC subfamily.</text>
</comment>
<reference evidence="15 17" key="2">
    <citation type="submission" date="2013-03" db="EMBL/GenBank/DDBJ databases">
        <title>The Genome Sequence of Enterococcus gilvus ATCC BAA-350 (PacBio/Illumina hybrid assembly).</title>
        <authorList>
            <consortium name="The Broad Institute Genomics Platform"/>
            <consortium name="The Broad Institute Genome Sequencing Center for Infectious Disease"/>
            <person name="Earl A."/>
            <person name="Russ C."/>
            <person name="Gilmore M."/>
            <person name="Surin D."/>
            <person name="Walker B."/>
            <person name="Young S."/>
            <person name="Zeng Q."/>
            <person name="Gargeya S."/>
            <person name="Fitzgerald M."/>
            <person name="Haas B."/>
            <person name="Abouelleil A."/>
            <person name="Allen A.W."/>
            <person name="Alvarado L."/>
            <person name="Arachchi H.M."/>
            <person name="Berlin A.M."/>
            <person name="Chapman S.B."/>
            <person name="Gainer-Dewar J."/>
            <person name="Goldberg J."/>
            <person name="Griggs A."/>
            <person name="Gujja S."/>
            <person name="Hansen M."/>
            <person name="Howarth C."/>
            <person name="Imamovic A."/>
            <person name="Ireland A."/>
            <person name="Larimer J."/>
            <person name="McCowan C."/>
            <person name="Murphy C."/>
            <person name="Pearson M."/>
            <person name="Poon T.W."/>
            <person name="Priest M."/>
            <person name="Roberts A."/>
            <person name="Saif S."/>
            <person name="Shea T."/>
            <person name="Sisk P."/>
            <person name="Sykes S."/>
            <person name="Wortman J."/>
            <person name="Nusbaum C."/>
            <person name="Birren B."/>
        </authorList>
    </citation>
    <scope>NUCLEOTIDE SEQUENCE [LARGE SCALE GENOMIC DNA]</scope>
    <source>
        <strain evidence="15 17">ATCC BAA-350</strain>
    </source>
</reference>
<reference evidence="14 16" key="1">
    <citation type="submission" date="2013-02" db="EMBL/GenBank/DDBJ databases">
        <title>The Genome Sequence of Enterococcus gilvus ATCC BAA-350.</title>
        <authorList>
            <consortium name="The Broad Institute Genome Sequencing Platform"/>
            <consortium name="The Broad Institute Genome Sequencing Center for Infectious Disease"/>
            <person name="Earl A.M."/>
            <person name="Gilmore M.S."/>
            <person name="Lebreton F."/>
            <person name="Walker B."/>
            <person name="Young S.K."/>
            <person name="Zeng Q."/>
            <person name="Gargeya S."/>
            <person name="Fitzgerald M."/>
            <person name="Haas B."/>
            <person name="Abouelleil A."/>
            <person name="Alvarado L."/>
            <person name="Arachchi H.M."/>
            <person name="Berlin A.M."/>
            <person name="Chapman S.B."/>
            <person name="Dewar J."/>
            <person name="Goldberg J."/>
            <person name="Griggs A."/>
            <person name="Gujja S."/>
            <person name="Hansen M."/>
            <person name="Howarth C."/>
            <person name="Imamovic A."/>
            <person name="Larimer J."/>
            <person name="McCowan C."/>
            <person name="Murphy C."/>
            <person name="Neiman D."/>
            <person name="Pearson M."/>
            <person name="Priest M."/>
            <person name="Roberts A."/>
            <person name="Saif S."/>
            <person name="Shea T."/>
            <person name="Sisk P."/>
            <person name="Sykes S."/>
            <person name="Wortman J."/>
            <person name="Nusbaum C."/>
            <person name="Birren B."/>
        </authorList>
    </citation>
    <scope>NUCLEOTIDE SEQUENCE [LARGE SCALE GENOMIC DNA]</scope>
    <source>
        <strain evidence="14 16">ATCC BAA-350</strain>
    </source>
</reference>
<evidence type="ECO:0000256" key="5">
    <source>
        <dbReference type="ARBA" id="ARBA00022829"/>
    </source>
</evidence>
<dbReference type="CDD" id="cd00798">
    <property type="entry name" value="INT_XerDC_C"/>
    <property type="match status" value="1"/>
</dbReference>
<dbReference type="PANTHER" id="PTHR30349">
    <property type="entry name" value="PHAGE INTEGRASE-RELATED"/>
    <property type="match status" value="1"/>
</dbReference>
<evidence type="ECO:0000256" key="3">
    <source>
        <dbReference type="ARBA" id="ARBA00022490"/>
    </source>
</evidence>
<protein>
    <recommendedName>
        <fullName evidence="10 11">Tyrosine recombinase XerC</fullName>
    </recommendedName>
</protein>
<dbReference type="InterPro" id="IPR011010">
    <property type="entry name" value="DNA_brk_join_enz"/>
</dbReference>
<dbReference type="PROSITE" id="PS51900">
    <property type="entry name" value="CB"/>
    <property type="match status" value="1"/>
</dbReference>
<gene>
    <name evidence="10" type="primary">xerC</name>
    <name evidence="15" type="ORF">I592_01403</name>
    <name evidence="14" type="ORF">UKC_02563</name>
</gene>
<dbReference type="InterPro" id="IPR044068">
    <property type="entry name" value="CB"/>
</dbReference>
<dbReference type="InterPro" id="IPR013762">
    <property type="entry name" value="Integrase-like_cat_sf"/>
</dbReference>
<dbReference type="InterPro" id="IPR010998">
    <property type="entry name" value="Integrase_recombinase_N"/>
</dbReference>
<dbReference type="GO" id="GO:0009037">
    <property type="term" value="F:tyrosine-based site-specific recombinase activity"/>
    <property type="evidence" value="ECO:0007669"/>
    <property type="project" value="UniProtKB-UniRule"/>
</dbReference>
<organism evidence="14 16">
    <name type="scientific">Enterococcus gilvus ATCC BAA-350</name>
    <dbReference type="NCBI Taxonomy" id="1158614"/>
    <lineage>
        <taxon>Bacteria</taxon>
        <taxon>Bacillati</taxon>
        <taxon>Bacillota</taxon>
        <taxon>Bacilli</taxon>
        <taxon>Lactobacillales</taxon>
        <taxon>Enterococcaceae</taxon>
        <taxon>Enterococcus</taxon>
    </lineage>
</organism>
<sequence>MENEAAMQEFMTYLITERGYSEKTKEAYQRDLDDFSHFLENSGEASLIAVDHLDVRVYLAFLNDQKYSRNTISRKIASLRSFYHYLLKHEKIKENPFSYVHLKKKQARLPRFFYEKEIELLFDSVNGTKPLDQRNRALLEVLYGSGLRVSECANLTLSVIDLDNSVMLIHGKGNKDRYVPIGSYAADAIQEFIQDGRKKLMDHFGKEHDYLFINHRGEQITSTGIEYVLNQLIKKSSLTSDIHPHMLRHTFATHLLNNGADLRTVQELLGHANLSTTQIYTHVTKESLQKSYRSFHPRA</sequence>
<comment type="subcellular location">
    <subcellularLocation>
        <location evidence="1 10">Cytoplasm</location>
    </subcellularLocation>
</comment>
<dbReference type="GO" id="GO:0003677">
    <property type="term" value="F:DNA binding"/>
    <property type="evidence" value="ECO:0007669"/>
    <property type="project" value="UniProtKB-UniRule"/>
</dbReference>
<keyword evidence="17" id="KW-1185">Reference proteome</keyword>
<feature type="active site" evidence="10">
    <location>
        <position position="245"/>
    </location>
</feature>
<dbReference type="InterPro" id="IPR050090">
    <property type="entry name" value="Tyrosine_recombinase_XerCD"/>
</dbReference>
<dbReference type="Gene3D" id="1.10.443.10">
    <property type="entry name" value="Intergrase catalytic core"/>
    <property type="match status" value="1"/>
</dbReference>
<dbReference type="GO" id="GO:0005737">
    <property type="term" value="C:cytoplasm"/>
    <property type="evidence" value="ECO:0007669"/>
    <property type="project" value="UniProtKB-SubCell"/>
</dbReference>
<dbReference type="SUPFAM" id="SSF56349">
    <property type="entry name" value="DNA breaking-rejoining enzymes"/>
    <property type="match status" value="1"/>
</dbReference>
<evidence type="ECO:0000256" key="2">
    <source>
        <dbReference type="ARBA" id="ARBA00006657"/>
    </source>
</evidence>
<dbReference type="NCBIfam" id="TIGR02224">
    <property type="entry name" value="recomb_XerC"/>
    <property type="match status" value="1"/>
</dbReference>
<dbReference type="NCBIfam" id="NF001399">
    <property type="entry name" value="PRK00283.1"/>
    <property type="match status" value="1"/>
</dbReference>
<keyword evidence="5 10" id="KW-0159">Chromosome partition</keyword>
<evidence type="ECO:0000259" key="12">
    <source>
        <dbReference type="PROSITE" id="PS51898"/>
    </source>
</evidence>
<dbReference type="InterPro" id="IPR023009">
    <property type="entry name" value="Tyrosine_recombinase_XerC/XerD"/>
</dbReference>
<name>R2VCE2_9ENTE</name>
<dbReference type="PROSITE" id="PS51898">
    <property type="entry name" value="TYR_RECOMBINASE"/>
    <property type="match status" value="1"/>
</dbReference>
<evidence type="ECO:0000256" key="4">
    <source>
        <dbReference type="ARBA" id="ARBA00022618"/>
    </source>
</evidence>
<dbReference type="Proteomes" id="UP000013750">
    <property type="component" value="Unassembled WGS sequence"/>
</dbReference>
<feature type="active site" evidence="10">
    <location>
        <position position="271"/>
    </location>
</feature>
<keyword evidence="4 10" id="KW-0132">Cell division</keyword>
<dbReference type="NCBIfam" id="NF040815">
    <property type="entry name" value="recomb_XerA_Arch"/>
    <property type="match status" value="1"/>
</dbReference>
<evidence type="ECO:0000313" key="17">
    <source>
        <dbReference type="Proteomes" id="UP000014160"/>
    </source>
</evidence>
<evidence type="ECO:0000256" key="8">
    <source>
        <dbReference type="ARBA" id="ARBA00023172"/>
    </source>
</evidence>
<dbReference type="InterPro" id="IPR002104">
    <property type="entry name" value="Integrase_catalytic"/>
</dbReference>
<evidence type="ECO:0000256" key="10">
    <source>
        <dbReference type="HAMAP-Rule" id="MF_01808"/>
    </source>
</evidence>
<dbReference type="eggNOG" id="COG4974">
    <property type="taxonomic scope" value="Bacteria"/>
</dbReference>
<dbReference type="GO" id="GO:0007059">
    <property type="term" value="P:chromosome segregation"/>
    <property type="evidence" value="ECO:0007669"/>
    <property type="project" value="UniProtKB-UniRule"/>
</dbReference>
<comment type="caution">
    <text evidence="14">The sequence shown here is derived from an EMBL/GenBank/DDBJ whole genome shotgun (WGS) entry which is preliminary data.</text>
</comment>
<feature type="domain" description="Tyr recombinase" evidence="12">
    <location>
        <begin position="108"/>
        <end position="293"/>
    </location>
</feature>
<comment type="subunit">
    <text evidence="10">Forms a cyclic heterotetrameric complex composed of two molecules of XerC and two molecules of XerD.</text>
</comment>
<comment type="function">
    <text evidence="10">Site-specific tyrosine recombinase, which acts by catalyzing the cutting and rejoining of the recombining DNA molecules. The XerC-XerD complex is essential to convert dimers of the bacterial chromosome into monomers to permit their segregation at cell division. It also contributes to the segregational stability of plasmids.</text>
</comment>
<feature type="active site" evidence="10">
    <location>
        <position position="248"/>
    </location>
</feature>
<dbReference type="HAMAP" id="MF_01808">
    <property type="entry name" value="Recomb_XerC_XerD"/>
    <property type="match status" value="1"/>
</dbReference>
<dbReference type="Pfam" id="PF02899">
    <property type="entry name" value="Phage_int_SAM_1"/>
    <property type="match status" value="1"/>
</dbReference>
<feature type="active site" evidence="10">
    <location>
        <position position="148"/>
    </location>
</feature>
<evidence type="ECO:0000259" key="13">
    <source>
        <dbReference type="PROSITE" id="PS51900"/>
    </source>
</evidence>